<dbReference type="Proteomes" id="UP000594042">
    <property type="component" value="Chromosome"/>
</dbReference>
<dbReference type="GO" id="GO:0051536">
    <property type="term" value="F:iron-sulfur cluster binding"/>
    <property type="evidence" value="ECO:0007669"/>
    <property type="project" value="UniProtKB-KW"/>
</dbReference>
<protein>
    <submittedName>
        <fullName evidence="6">4Fe-4S ferredoxin</fullName>
    </submittedName>
</protein>
<dbReference type="Pfam" id="PF00037">
    <property type="entry name" value="Fer4"/>
    <property type="match status" value="1"/>
</dbReference>
<dbReference type="Pfam" id="PF12724">
    <property type="entry name" value="Flavodoxin_5"/>
    <property type="match status" value="1"/>
</dbReference>
<accession>A0A7G1HTM8</accession>
<keyword evidence="4" id="KW-0472">Membrane</keyword>
<dbReference type="PANTHER" id="PTHR43122:SF1">
    <property type="entry name" value="IRON-SULFUR-BINDING PROTEIN"/>
    <property type="match status" value="1"/>
</dbReference>
<keyword evidence="2" id="KW-0408">Iron</keyword>
<dbReference type="NCBIfam" id="NF038196">
    <property type="entry name" value="ferrodoxin_EFR1"/>
    <property type="match status" value="1"/>
</dbReference>
<dbReference type="PROSITE" id="PS00198">
    <property type="entry name" value="4FE4S_FER_1"/>
    <property type="match status" value="2"/>
</dbReference>
<keyword evidence="4" id="KW-1133">Transmembrane helix</keyword>
<keyword evidence="4" id="KW-0812">Transmembrane</keyword>
<proteinExistence type="predicted"/>
<dbReference type="PANTHER" id="PTHR43122">
    <property type="entry name" value="FERREDOXIN SUBUNIT OF PYRUVATE:FLAVODOXIN OXIDOREDUCTASE-RELATED"/>
    <property type="match status" value="1"/>
</dbReference>
<dbReference type="KEGG" id="copr:Cop2CBH44_07360"/>
<dbReference type="InterPro" id="IPR026816">
    <property type="entry name" value="Flavodoxin_dom"/>
</dbReference>
<keyword evidence="7" id="KW-1185">Reference proteome</keyword>
<evidence type="ECO:0000259" key="5">
    <source>
        <dbReference type="PROSITE" id="PS51379"/>
    </source>
</evidence>
<name>A0A7G1HTM8_9BACT</name>
<sequence length="255" mass="29342">MIFYFSGTGNSKYVAKEIAAYLNLQLFSIAEELKDNKLHKYGLTQDSVLGFVFPVYSWGVPVIVLNFIKKAQFSNYKNQYVFFVCTCGDDTGLTPSQVRQALSHKGIHCNAGFSVIMPNNYIVFPYFNVDSPHIESQKLKNAPGRIRYISQMIDERKNIFDCHEGNLRFIKSRIINPLFNKFLVKDSLFYATEECISCKICEKLCPIDNIVVNIKPQWQGKCIQCLACLHYCPTRAIQYGNLTLKKGRYHFPINR</sequence>
<dbReference type="InterPro" id="IPR017900">
    <property type="entry name" value="4Fe4S_Fe_S_CS"/>
</dbReference>
<gene>
    <name evidence="6" type="ORF">Cop2CBH44_07360</name>
</gene>
<reference evidence="7" key="1">
    <citation type="submission" date="2020-07" db="EMBL/GenBank/DDBJ databases">
        <title>Complete genome sequencing of Coprobacter sp. strain 2CBH44.</title>
        <authorList>
            <person name="Sakamoto M."/>
            <person name="Murakami T."/>
            <person name="Mori H."/>
        </authorList>
    </citation>
    <scope>NUCLEOTIDE SEQUENCE [LARGE SCALE GENOMIC DNA]</scope>
    <source>
        <strain evidence="7">2CBH44</strain>
    </source>
</reference>
<feature type="domain" description="4Fe-4S ferredoxin-type" evidence="5">
    <location>
        <begin position="219"/>
        <end position="242"/>
    </location>
</feature>
<dbReference type="InterPro" id="IPR017896">
    <property type="entry name" value="4Fe4S_Fe-S-bd"/>
</dbReference>
<dbReference type="Gene3D" id="3.30.70.20">
    <property type="match status" value="1"/>
</dbReference>
<dbReference type="RefSeq" id="WP_055097071.1">
    <property type="nucleotide sequence ID" value="NZ_AP023322.1"/>
</dbReference>
<evidence type="ECO:0000256" key="3">
    <source>
        <dbReference type="ARBA" id="ARBA00023014"/>
    </source>
</evidence>
<dbReference type="SUPFAM" id="SSF54862">
    <property type="entry name" value="4Fe-4S ferredoxins"/>
    <property type="match status" value="1"/>
</dbReference>
<dbReference type="InterPro" id="IPR047964">
    <property type="entry name" value="EFR1-like"/>
</dbReference>
<keyword evidence="1" id="KW-0479">Metal-binding</keyword>
<evidence type="ECO:0000256" key="1">
    <source>
        <dbReference type="ARBA" id="ARBA00022723"/>
    </source>
</evidence>
<evidence type="ECO:0000256" key="4">
    <source>
        <dbReference type="SAM" id="Phobius"/>
    </source>
</evidence>
<feature type="domain" description="4Fe-4S ferredoxin-type" evidence="5">
    <location>
        <begin position="186"/>
        <end position="215"/>
    </location>
</feature>
<feature type="transmembrane region" description="Helical" evidence="4">
    <location>
        <begin position="48"/>
        <end position="68"/>
    </location>
</feature>
<evidence type="ECO:0000313" key="6">
    <source>
        <dbReference type="EMBL" id="BCI62383.1"/>
    </source>
</evidence>
<dbReference type="PROSITE" id="PS51379">
    <property type="entry name" value="4FE4S_FER_2"/>
    <property type="match status" value="2"/>
</dbReference>
<evidence type="ECO:0000313" key="7">
    <source>
        <dbReference type="Proteomes" id="UP000594042"/>
    </source>
</evidence>
<dbReference type="EMBL" id="AP023322">
    <property type="protein sequence ID" value="BCI62383.1"/>
    <property type="molecule type" value="Genomic_DNA"/>
</dbReference>
<dbReference type="AlphaFoldDB" id="A0A7G1HTM8"/>
<dbReference type="SUPFAM" id="SSF52218">
    <property type="entry name" value="Flavoproteins"/>
    <property type="match status" value="1"/>
</dbReference>
<dbReference type="Gene3D" id="3.40.50.360">
    <property type="match status" value="1"/>
</dbReference>
<keyword evidence="3" id="KW-0411">Iron-sulfur</keyword>
<dbReference type="InterPro" id="IPR029039">
    <property type="entry name" value="Flavoprotein-like_sf"/>
</dbReference>
<dbReference type="GO" id="GO:0046872">
    <property type="term" value="F:metal ion binding"/>
    <property type="evidence" value="ECO:0007669"/>
    <property type="project" value="UniProtKB-KW"/>
</dbReference>
<organism evidence="6 7">
    <name type="scientific">Coprobacter secundus subsp. similis</name>
    <dbReference type="NCBI Taxonomy" id="2751153"/>
    <lineage>
        <taxon>Bacteria</taxon>
        <taxon>Pseudomonadati</taxon>
        <taxon>Bacteroidota</taxon>
        <taxon>Bacteroidia</taxon>
        <taxon>Bacteroidales</taxon>
        <taxon>Barnesiellaceae</taxon>
        <taxon>Coprobacter</taxon>
    </lineage>
</organism>
<evidence type="ECO:0000256" key="2">
    <source>
        <dbReference type="ARBA" id="ARBA00023004"/>
    </source>
</evidence>